<dbReference type="SMART" id="SM00409">
    <property type="entry name" value="IG"/>
    <property type="match status" value="1"/>
</dbReference>
<keyword evidence="9" id="KW-0393">Immunoglobulin domain</keyword>
<evidence type="ECO:0000259" key="11">
    <source>
        <dbReference type="PROSITE" id="PS50835"/>
    </source>
</evidence>
<evidence type="ECO:0000256" key="2">
    <source>
        <dbReference type="ARBA" id="ARBA00022475"/>
    </source>
</evidence>
<dbReference type="InterPro" id="IPR002048">
    <property type="entry name" value="EF_hand_dom"/>
</dbReference>
<evidence type="ECO:0000256" key="3">
    <source>
        <dbReference type="ARBA" id="ARBA00022729"/>
    </source>
</evidence>
<comment type="subcellular location">
    <subcellularLocation>
        <location evidence="1">Cell membrane</location>
    </subcellularLocation>
</comment>
<dbReference type="SUPFAM" id="SSF100895">
    <property type="entry name" value="Kazal-type serine protease inhibitors"/>
    <property type="match status" value="1"/>
</dbReference>
<dbReference type="InterPro" id="IPR007110">
    <property type="entry name" value="Ig-like_dom"/>
</dbReference>
<evidence type="ECO:0008006" key="15">
    <source>
        <dbReference type="Google" id="ProtNLM"/>
    </source>
</evidence>
<dbReference type="InterPro" id="IPR011992">
    <property type="entry name" value="EF-hand-dom_pair"/>
</dbReference>
<sequence length="726" mass="82257">MAAVLEVHGDAKKKKANLTKTQSCRRNCPSGQECLVQSDNTERCVCASRCKKRHKPVCGKDGILYVNHCELHRSACLTGKKIGIDWEKACLKKKAKTKDCPEEKLSEMKRLILETFEREIHRKVTINILIDELFFRYDKDNDHSISGYELKSLVTDYIMYNNIKELLQICHSTQWLNTADKDVDGFLSKYEFSWSFGSTPKVFMVKNDEKPMSGSNLTLRCQVHGYPVPAITWRKDDVKLNSNNRVLTKKDGELVIKGLTQSDNGLYSCEASNDFGMDRKQVEISVQEPIKVAPENLAERECISCLTDEFLRITFFLAIPGSHMFYVFANDGVHVIDPKTASTVTHISADHVINGTSSSICTGTRERPCNWGGAVSVNSQYIYAADFLGRRILVLNIAAQRFVQEVPTEDFPYKLKYFRSLDTVWILSWGNSSLDVLTEDEDDIGTLSVINEAGKVTLHSSIKAQMIDGIPRPAHDFFEAGNCELTNEESKYAYVTHIMEPGIHEVDLVTKQYSKFYNLSDYQCYGTIGLVLSQPFKYAFVQCYTNEERDSKAQMVMDLRETQIKAINSFNFGTPFVSPDGSFVITLNFYAILTQYIDPAGQIYLFNDIESDILLSHLAFRPRDAGYDVYVTSKDQPTIIVLHVDPRGIKIIKFISTVGKPSGTRDWIHTERPIVIGCESDARYLATPATGEDAVVILDAEKREMQGRVEEIKEARTIVWVGRERR</sequence>
<dbReference type="CDD" id="cd00104">
    <property type="entry name" value="KAZAL_FS"/>
    <property type="match status" value="1"/>
</dbReference>
<keyword evidence="8" id="KW-0325">Glycoprotein</keyword>
<evidence type="ECO:0000256" key="7">
    <source>
        <dbReference type="ARBA" id="ARBA00023157"/>
    </source>
</evidence>
<dbReference type="SMART" id="SM00280">
    <property type="entry name" value="KAZAL"/>
    <property type="match status" value="1"/>
</dbReference>
<evidence type="ECO:0000256" key="9">
    <source>
        <dbReference type="ARBA" id="ARBA00023319"/>
    </source>
</evidence>
<dbReference type="InterPro" id="IPR036058">
    <property type="entry name" value="Kazal_dom_sf"/>
</dbReference>
<keyword evidence="6" id="KW-0472">Membrane</keyword>
<dbReference type="SUPFAM" id="SSF50974">
    <property type="entry name" value="Nitrous oxide reductase, N-terminal domain"/>
    <property type="match status" value="1"/>
</dbReference>
<keyword evidence="5" id="KW-0106">Calcium</keyword>
<organism evidence="13 14">
    <name type="scientific">Pocillopora damicornis</name>
    <name type="common">Cauliflower coral</name>
    <name type="synonym">Millepora damicornis</name>
    <dbReference type="NCBI Taxonomy" id="46731"/>
    <lineage>
        <taxon>Eukaryota</taxon>
        <taxon>Metazoa</taxon>
        <taxon>Cnidaria</taxon>
        <taxon>Anthozoa</taxon>
        <taxon>Hexacorallia</taxon>
        <taxon>Scleractinia</taxon>
        <taxon>Astrocoeniina</taxon>
        <taxon>Pocilloporidae</taxon>
        <taxon>Pocillopora</taxon>
    </lineage>
</organism>
<gene>
    <name evidence="13" type="ORF">pdam_00000721</name>
</gene>
<evidence type="ECO:0000256" key="4">
    <source>
        <dbReference type="ARBA" id="ARBA00022737"/>
    </source>
</evidence>
<dbReference type="InterPro" id="IPR013783">
    <property type="entry name" value="Ig-like_fold"/>
</dbReference>
<dbReference type="EMBL" id="RCHS01002836">
    <property type="protein sequence ID" value="RMX45375.1"/>
    <property type="molecule type" value="Genomic_DNA"/>
</dbReference>
<protein>
    <recommendedName>
        <fullName evidence="15">Follistatin-related protein 5</fullName>
    </recommendedName>
</protein>
<dbReference type="PANTHER" id="PTHR10913">
    <property type="entry name" value="FOLLISTATIN-RELATED"/>
    <property type="match status" value="1"/>
</dbReference>
<dbReference type="InterPro" id="IPR050653">
    <property type="entry name" value="Prot_Inhib_GrowthFact_Antg"/>
</dbReference>
<evidence type="ECO:0000313" key="14">
    <source>
        <dbReference type="Proteomes" id="UP000275408"/>
    </source>
</evidence>
<dbReference type="SUPFAM" id="SSF48726">
    <property type="entry name" value="Immunoglobulin"/>
    <property type="match status" value="1"/>
</dbReference>
<dbReference type="Gene3D" id="3.30.60.30">
    <property type="match status" value="1"/>
</dbReference>
<keyword evidence="2" id="KW-1003">Cell membrane</keyword>
<feature type="domain" description="Ig-like" evidence="11">
    <location>
        <begin position="200"/>
        <end position="285"/>
    </location>
</feature>
<dbReference type="PROSITE" id="PS50222">
    <property type="entry name" value="EF_HAND_2"/>
    <property type="match status" value="1"/>
</dbReference>
<dbReference type="InterPro" id="IPR013098">
    <property type="entry name" value="Ig_I-set"/>
</dbReference>
<dbReference type="Pfam" id="PF07648">
    <property type="entry name" value="Kazal_2"/>
    <property type="match status" value="1"/>
</dbReference>
<evidence type="ECO:0000256" key="8">
    <source>
        <dbReference type="ARBA" id="ARBA00023180"/>
    </source>
</evidence>
<keyword evidence="4" id="KW-0677">Repeat</keyword>
<dbReference type="PROSITE" id="PS51465">
    <property type="entry name" value="KAZAL_2"/>
    <property type="match status" value="1"/>
</dbReference>
<comment type="caution">
    <text evidence="13">The sequence shown here is derived from an EMBL/GenBank/DDBJ whole genome shotgun (WGS) entry which is preliminary data.</text>
</comment>
<accession>A0A3M6TVB3</accession>
<dbReference type="OrthoDB" id="5952960at2759"/>
<feature type="domain" description="EF-hand" evidence="10">
    <location>
        <begin position="125"/>
        <end position="160"/>
    </location>
</feature>
<dbReference type="GO" id="GO:0030510">
    <property type="term" value="P:regulation of BMP signaling pathway"/>
    <property type="evidence" value="ECO:0007669"/>
    <property type="project" value="TreeGrafter"/>
</dbReference>
<evidence type="ECO:0000256" key="5">
    <source>
        <dbReference type="ARBA" id="ARBA00022837"/>
    </source>
</evidence>
<dbReference type="InterPro" id="IPR002350">
    <property type="entry name" value="Kazal_dom"/>
</dbReference>
<evidence type="ECO:0000259" key="12">
    <source>
        <dbReference type="PROSITE" id="PS51465"/>
    </source>
</evidence>
<dbReference type="InterPro" id="IPR018247">
    <property type="entry name" value="EF_Hand_1_Ca_BS"/>
</dbReference>
<dbReference type="PANTHER" id="PTHR10913:SF81">
    <property type="entry name" value="KAZAL-LIKE DOMAIN-CONTAINING PROTEIN"/>
    <property type="match status" value="1"/>
</dbReference>
<keyword evidence="14" id="KW-1185">Reference proteome</keyword>
<dbReference type="SUPFAM" id="SSF47473">
    <property type="entry name" value="EF-hand"/>
    <property type="match status" value="1"/>
</dbReference>
<keyword evidence="3" id="KW-0732">Signal</keyword>
<evidence type="ECO:0000259" key="10">
    <source>
        <dbReference type="PROSITE" id="PS50222"/>
    </source>
</evidence>
<dbReference type="GO" id="GO:0005509">
    <property type="term" value="F:calcium ion binding"/>
    <property type="evidence" value="ECO:0007669"/>
    <property type="project" value="InterPro"/>
</dbReference>
<dbReference type="FunFam" id="2.60.40.10:FF:000273">
    <property type="entry name" value="contactin-3 isoform X1"/>
    <property type="match status" value="1"/>
</dbReference>
<dbReference type="Gene3D" id="1.10.238.10">
    <property type="entry name" value="EF-hand"/>
    <property type="match status" value="1"/>
</dbReference>
<keyword evidence="7" id="KW-1015">Disulfide bond</keyword>
<evidence type="ECO:0000313" key="13">
    <source>
        <dbReference type="EMBL" id="RMX45375.1"/>
    </source>
</evidence>
<dbReference type="GO" id="GO:0005886">
    <property type="term" value="C:plasma membrane"/>
    <property type="evidence" value="ECO:0007669"/>
    <property type="project" value="UniProtKB-SubCell"/>
</dbReference>
<dbReference type="Proteomes" id="UP000275408">
    <property type="component" value="Unassembled WGS sequence"/>
</dbReference>
<evidence type="ECO:0000256" key="1">
    <source>
        <dbReference type="ARBA" id="ARBA00004236"/>
    </source>
</evidence>
<dbReference type="PROSITE" id="PS50835">
    <property type="entry name" value="IG_LIKE"/>
    <property type="match status" value="1"/>
</dbReference>
<feature type="domain" description="Kazal-like" evidence="12">
    <location>
        <begin position="45"/>
        <end position="92"/>
    </location>
</feature>
<dbReference type="InterPro" id="IPR011045">
    <property type="entry name" value="N2O_reductase_N"/>
</dbReference>
<proteinExistence type="predicted"/>
<dbReference type="Gene3D" id="2.60.40.10">
    <property type="entry name" value="Immunoglobulins"/>
    <property type="match status" value="1"/>
</dbReference>
<reference evidence="13 14" key="1">
    <citation type="journal article" date="2018" name="Sci. Rep.">
        <title>Comparative analysis of the Pocillopora damicornis genome highlights role of immune system in coral evolution.</title>
        <authorList>
            <person name="Cunning R."/>
            <person name="Bay R.A."/>
            <person name="Gillette P."/>
            <person name="Baker A.C."/>
            <person name="Traylor-Knowles N."/>
        </authorList>
    </citation>
    <scope>NUCLEOTIDE SEQUENCE [LARGE SCALE GENOMIC DNA]</scope>
    <source>
        <strain evidence="13">RSMAS</strain>
        <tissue evidence="13">Whole animal</tissue>
    </source>
</reference>
<dbReference type="Pfam" id="PF07679">
    <property type="entry name" value="I-set"/>
    <property type="match status" value="1"/>
</dbReference>
<dbReference type="GO" id="GO:0030154">
    <property type="term" value="P:cell differentiation"/>
    <property type="evidence" value="ECO:0007669"/>
    <property type="project" value="TreeGrafter"/>
</dbReference>
<dbReference type="AlphaFoldDB" id="A0A3M6TVB3"/>
<dbReference type="SMART" id="SM00408">
    <property type="entry name" value="IGc2"/>
    <property type="match status" value="1"/>
</dbReference>
<dbReference type="PROSITE" id="PS00018">
    <property type="entry name" value="EF_HAND_1"/>
    <property type="match status" value="1"/>
</dbReference>
<dbReference type="InterPro" id="IPR003599">
    <property type="entry name" value="Ig_sub"/>
</dbReference>
<dbReference type="GO" id="GO:0005615">
    <property type="term" value="C:extracellular space"/>
    <property type="evidence" value="ECO:0007669"/>
    <property type="project" value="TreeGrafter"/>
</dbReference>
<evidence type="ECO:0000256" key="6">
    <source>
        <dbReference type="ARBA" id="ARBA00023136"/>
    </source>
</evidence>
<dbReference type="InterPro" id="IPR003598">
    <property type="entry name" value="Ig_sub2"/>
</dbReference>
<name>A0A3M6TVB3_POCDA</name>
<dbReference type="InterPro" id="IPR036179">
    <property type="entry name" value="Ig-like_dom_sf"/>
</dbReference>